<dbReference type="PROSITE" id="PS01075">
    <property type="entry name" value="ACETATE_KINASE_1"/>
    <property type="match status" value="1"/>
</dbReference>
<reference evidence="8 9" key="1">
    <citation type="submission" date="2020-08" db="EMBL/GenBank/DDBJ databases">
        <title>Bridging the membrane lipid divide: bacteria of the FCB group superphylum have the potential to synthesize archaeal ether lipids.</title>
        <authorList>
            <person name="Villanueva L."/>
            <person name="Von Meijenfeldt F.A.B."/>
            <person name="Westbye A.B."/>
            <person name="Yadav S."/>
            <person name="Hopmans E.C."/>
            <person name="Dutilh B.E."/>
            <person name="Sinninghe Damste J.S."/>
        </authorList>
    </citation>
    <scope>NUCLEOTIDE SEQUENCE [LARGE SCALE GENOMIC DNA]</scope>
    <source>
        <strain evidence="8">NIOZ-UU27</strain>
    </source>
</reference>
<dbReference type="PANTHER" id="PTHR21060">
    <property type="entry name" value="ACETATE KINASE"/>
    <property type="match status" value="1"/>
</dbReference>
<dbReference type="GO" id="GO:0005524">
    <property type="term" value="F:ATP binding"/>
    <property type="evidence" value="ECO:0007669"/>
    <property type="project" value="UniProtKB-KW"/>
</dbReference>
<dbReference type="PRINTS" id="PR00471">
    <property type="entry name" value="ACETATEKNASE"/>
</dbReference>
<keyword evidence="6" id="KW-0479">Metal-binding</keyword>
<comment type="similarity">
    <text evidence="1 6 7">Belongs to the acetokinase family.</text>
</comment>
<keyword evidence="4 6" id="KW-0418">Kinase</keyword>
<feature type="binding site" evidence="6">
    <location>
        <position position="7"/>
    </location>
    <ligand>
        <name>Mg(2+)</name>
        <dbReference type="ChEBI" id="CHEBI:18420"/>
    </ligand>
</feature>
<dbReference type="InterPro" id="IPR043129">
    <property type="entry name" value="ATPase_NBD"/>
</dbReference>
<comment type="caution">
    <text evidence="8">The sequence shown here is derived from an EMBL/GenBank/DDBJ whole genome shotgun (WGS) entry which is preliminary data.</text>
</comment>
<comment type="catalytic activity">
    <reaction evidence="6">
        <text>acetate + ATP = acetyl phosphate + ADP</text>
        <dbReference type="Rhea" id="RHEA:11352"/>
        <dbReference type="ChEBI" id="CHEBI:22191"/>
        <dbReference type="ChEBI" id="CHEBI:30089"/>
        <dbReference type="ChEBI" id="CHEBI:30616"/>
        <dbReference type="ChEBI" id="CHEBI:456216"/>
        <dbReference type="EC" id="2.7.2.1"/>
    </reaction>
</comment>
<accession>A0A8J6TA69</accession>
<evidence type="ECO:0000256" key="4">
    <source>
        <dbReference type="ARBA" id="ARBA00022777"/>
    </source>
</evidence>
<dbReference type="CDD" id="cd24010">
    <property type="entry name" value="ASKHA_NBD_AcK_PK"/>
    <property type="match status" value="1"/>
</dbReference>
<keyword evidence="2 6" id="KW-0808">Transferase</keyword>
<dbReference type="Gene3D" id="3.30.420.40">
    <property type="match status" value="2"/>
</dbReference>
<protein>
    <recommendedName>
        <fullName evidence="6">Acetate kinase</fullName>
        <ecNumber evidence="6">2.7.2.1</ecNumber>
    </recommendedName>
    <alternativeName>
        <fullName evidence="6">Acetokinase</fullName>
    </alternativeName>
</protein>
<comment type="subunit">
    <text evidence="6">Homodimer.</text>
</comment>
<evidence type="ECO:0000256" key="1">
    <source>
        <dbReference type="ARBA" id="ARBA00008748"/>
    </source>
</evidence>
<keyword evidence="3 6" id="KW-0547">Nucleotide-binding</keyword>
<dbReference type="GO" id="GO:0005737">
    <property type="term" value="C:cytoplasm"/>
    <property type="evidence" value="ECO:0007669"/>
    <property type="project" value="UniProtKB-SubCell"/>
</dbReference>
<dbReference type="GO" id="GO:0006083">
    <property type="term" value="P:acetate metabolic process"/>
    <property type="evidence" value="ECO:0007669"/>
    <property type="project" value="TreeGrafter"/>
</dbReference>
<dbReference type="InterPro" id="IPR000890">
    <property type="entry name" value="Aliphatic_acid_kin_short-chain"/>
</dbReference>
<evidence type="ECO:0000256" key="7">
    <source>
        <dbReference type="RuleBase" id="RU003835"/>
    </source>
</evidence>
<comment type="pathway">
    <text evidence="6">Metabolic intermediate biosynthesis; acetyl-CoA biosynthesis; acetyl-CoA from acetate: step 1/2.</text>
</comment>
<dbReference type="AlphaFoldDB" id="A0A8J6TA69"/>
<dbReference type="InterPro" id="IPR004372">
    <property type="entry name" value="Ac/propionate_kinase"/>
</dbReference>
<proteinExistence type="inferred from homology"/>
<name>A0A8J6TA69_9DELT</name>
<dbReference type="PROSITE" id="PS01076">
    <property type="entry name" value="ACETATE_KINASE_2"/>
    <property type="match status" value="1"/>
</dbReference>
<dbReference type="GO" id="GO:0008776">
    <property type="term" value="F:acetate kinase activity"/>
    <property type="evidence" value="ECO:0007669"/>
    <property type="project" value="UniProtKB-UniRule"/>
</dbReference>
<dbReference type="Pfam" id="PF00871">
    <property type="entry name" value="Acetate_kinase"/>
    <property type="match status" value="1"/>
</dbReference>
<evidence type="ECO:0000256" key="6">
    <source>
        <dbReference type="HAMAP-Rule" id="MF_00020"/>
    </source>
</evidence>
<dbReference type="PIRSF" id="PIRSF000722">
    <property type="entry name" value="Acetate_prop_kin"/>
    <property type="match status" value="1"/>
</dbReference>
<dbReference type="Proteomes" id="UP000650524">
    <property type="component" value="Unassembled WGS sequence"/>
</dbReference>
<dbReference type="InterPro" id="IPR023865">
    <property type="entry name" value="Aliphatic_acid_kinase_CS"/>
</dbReference>
<dbReference type="EC" id="2.7.2.1" evidence="6"/>
<dbReference type="HAMAP" id="MF_00020">
    <property type="entry name" value="Acetate_kinase"/>
    <property type="match status" value="1"/>
</dbReference>
<feature type="site" description="Transition state stabilizer" evidence="6">
    <location>
        <position position="184"/>
    </location>
</feature>
<evidence type="ECO:0000256" key="5">
    <source>
        <dbReference type="ARBA" id="ARBA00022840"/>
    </source>
</evidence>
<gene>
    <name evidence="6" type="primary">ackA</name>
    <name evidence="8" type="ORF">H8E19_15565</name>
</gene>
<dbReference type="SUPFAM" id="SSF53067">
    <property type="entry name" value="Actin-like ATPase domain"/>
    <property type="match status" value="2"/>
</dbReference>
<evidence type="ECO:0000256" key="3">
    <source>
        <dbReference type="ARBA" id="ARBA00022741"/>
    </source>
</evidence>
<feature type="binding site" evidence="6">
    <location>
        <begin position="212"/>
        <end position="216"/>
    </location>
    <ligand>
        <name>ATP</name>
        <dbReference type="ChEBI" id="CHEBI:30616"/>
    </ligand>
</feature>
<evidence type="ECO:0000256" key="2">
    <source>
        <dbReference type="ARBA" id="ARBA00022679"/>
    </source>
</evidence>
<comment type="subcellular location">
    <subcellularLocation>
        <location evidence="6">Cytoplasm</location>
    </subcellularLocation>
</comment>
<feature type="site" description="Transition state stabilizer" evidence="6">
    <location>
        <position position="245"/>
    </location>
</feature>
<dbReference type="EMBL" id="JACNJD010000318">
    <property type="protein sequence ID" value="MBC8178821.1"/>
    <property type="molecule type" value="Genomic_DNA"/>
</dbReference>
<keyword evidence="6" id="KW-0963">Cytoplasm</keyword>
<dbReference type="UniPathway" id="UPA00340">
    <property type="reaction ID" value="UER00458"/>
</dbReference>
<feature type="binding site" evidence="6">
    <location>
        <begin position="334"/>
        <end position="338"/>
    </location>
    <ligand>
        <name>ATP</name>
        <dbReference type="ChEBI" id="CHEBI:30616"/>
    </ligand>
</feature>
<dbReference type="PANTHER" id="PTHR21060:SF15">
    <property type="entry name" value="ACETATE KINASE-RELATED"/>
    <property type="match status" value="1"/>
</dbReference>
<dbReference type="NCBIfam" id="TIGR00016">
    <property type="entry name" value="ackA"/>
    <property type="match status" value="1"/>
</dbReference>
<feature type="binding site" evidence="6">
    <location>
        <begin position="286"/>
        <end position="288"/>
    </location>
    <ligand>
        <name>ATP</name>
        <dbReference type="ChEBI" id="CHEBI:30616"/>
    </ligand>
</feature>
<comment type="cofactor">
    <cofactor evidence="6">
        <name>Mg(2+)</name>
        <dbReference type="ChEBI" id="CHEBI:18420"/>
    </cofactor>
    <cofactor evidence="6">
        <name>Mn(2+)</name>
        <dbReference type="ChEBI" id="CHEBI:29035"/>
    </cofactor>
    <text evidence="6">Mg(2+). Can also accept Mn(2+).</text>
</comment>
<dbReference type="GO" id="GO:0000287">
    <property type="term" value="F:magnesium ion binding"/>
    <property type="evidence" value="ECO:0007669"/>
    <property type="project" value="UniProtKB-UniRule"/>
</dbReference>
<evidence type="ECO:0000313" key="9">
    <source>
        <dbReference type="Proteomes" id="UP000650524"/>
    </source>
</evidence>
<comment type="function">
    <text evidence="6">Catalyzes the formation of acetyl phosphate from acetate and ATP. Can also catalyze the reverse reaction.</text>
</comment>
<sequence length="405" mass="44441">MKILVINTGSSSIKYELFDMADHRVMASGIAERIGEEESLIIQKNILSNGESTEIKEAVLIADHHEGMRHIVDLLVDEEYGAVRDKNEIAAVGHRVVHGGEAFHSTTIIDEEVIAAIKRNIPLAPLHNPPNLIGIEVAREAFPDALQVAVFDTAFHQTIPMRAFLYAIPFELYEKERVRRYGFHGTSHAYVAERAAEYLGRPLGELNLITIHLGNGASMAAIKNGKCVDTTMGMTPLAGLVMGTRSGDVDPALPFFLTDHLGMSPKDIDTLLNNESGLKGVCGTNDMREVIEKIDAGDSRAKIALDLYTYRIKKYMGAYFAVLEILDAVVFTAGIGENSPYVRELCSRGLNRLGMEIDLERNKLAGSGISEINSQNSEVKILVIPTNEELKIAQETKKAIANSLK</sequence>
<keyword evidence="5 6" id="KW-0067">ATP-binding</keyword>
<evidence type="ECO:0000313" key="8">
    <source>
        <dbReference type="EMBL" id="MBC8178821.1"/>
    </source>
</evidence>
<feature type="binding site" evidence="6">
    <location>
        <position position="14"/>
    </location>
    <ligand>
        <name>ATP</name>
        <dbReference type="ChEBI" id="CHEBI:30616"/>
    </ligand>
</feature>
<feature type="binding site" evidence="6">
    <location>
        <position position="388"/>
    </location>
    <ligand>
        <name>Mg(2+)</name>
        <dbReference type="ChEBI" id="CHEBI:18420"/>
    </ligand>
</feature>
<feature type="binding site" evidence="6">
    <location>
        <position position="95"/>
    </location>
    <ligand>
        <name>substrate</name>
    </ligand>
</feature>
<keyword evidence="6" id="KW-0460">Magnesium</keyword>
<feature type="active site" description="Proton donor/acceptor" evidence="6">
    <location>
        <position position="152"/>
    </location>
</feature>
<organism evidence="8 9">
    <name type="scientific">Candidatus Desulfacyla euxinica</name>
    <dbReference type="NCBI Taxonomy" id="2841693"/>
    <lineage>
        <taxon>Bacteria</taxon>
        <taxon>Deltaproteobacteria</taxon>
        <taxon>Candidatus Desulfacyla</taxon>
    </lineage>
</organism>
<dbReference type="GO" id="GO:0006085">
    <property type="term" value="P:acetyl-CoA biosynthetic process"/>
    <property type="evidence" value="ECO:0007669"/>
    <property type="project" value="UniProtKB-UniRule"/>
</dbReference>